<keyword evidence="3" id="KW-0804">Transcription</keyword>
<dbReference type="PROSITE" id="PS50943">
    <property type="entry name" value="HTH_CROC1"/>
    <property type="match status" value="1"/>
</dbReference>
<organism evidence="6 7">
    <name type="scientific">Paenibacillus macerans</name>
    <name type="common">Bacillus macerans</name>
    <dbReference type="NCBI Taxonomy" id="44252"/>
    <lineage>
        <taxon>Bacteria</taxon>
        <taxon>Bacillati</taxon>
        <taxon>Bacillota</taxon>
        <taxon>Bacilli</taxon>
        <taxon>Bacillales</taxon>
        <taxon>Paenibacillaceae</taxon>
        <taxon>Paenibacillus</taxon>
    </lineage>
</organism>
<feature type="domain" description="HTH lacI-type" evidence="4">
    <location>
        <begin position="6"/>
        <end position="60"/>
    </location>
</feature>
<feature type="domain" description="HTH cro/C1-type" evidence="5">
    <location>
        <begin position="3"/>
        <end position="36"/>
    </location>
</feature>
<comment type="caution">
    <text evidence="6">The sequence shown here is derived from an EMBL/GenBank/DDBJ whole genome shotgun (WGS) entry which is preliminary data.</text>
</comment>
<gene>
    <name evidence="6" type="ORF">DJ90_3110</name>
</gene>
<dbReference type="GO" id="GO:0003700">
    <property type="term" value="F:DNA-binding transcription factor activity"/>
    <property type="evidence" value="ECO:0007669"/>
    <property type="project" value="TreeGrafter"/>
</dbReference>
<evidence type="ECO:0000313" key="6">
    <source>
        <dbReference type="EMBL" id="KFN09637.1"/>
    </source>
</evidence>
<evidence type="ECO:0000259" key="5">
    <source>
        <dbReference type="PROSITE" id="PS50943"/>
    </source>
</evidence>
<dbReference type="Gene3D" id="1.10.260.40">
    <property type="entry name" value="lambda repressor-like DNA-binding domains"/>
    <property type="match status" value="1"/>
</dbReference>
<dbReference type="PATRIC" id="fig|44252.3.peg.2239"/>
<keyword evidence="1" id="KW-0805">Transcription regulation</keyword>
<dbReference type="PROSITE" id="PS50932">
    <property type="entry name" value="HTH_LACI_2"/>
    <property type="match status" value="1"/>
</dbReference>
<dbReference type="Pfam" id="PF13377">
    <property type="entry name" value="Peripla_BP_3"/>
    <property type="match status" value="1"/>
</dbReference>
<dbReference type="PRINTS" id="PR00036">
    <property type="entry name" value="HTHLACI"/>
</dbReference>
<dbReference type="Pfam" id="PF00356">
    <property type="entry name" value="LacI"/>
    <property type="match status" value="1"/>
</dbReference>
<evidence type="ECO:0000256" key="3">
    <source>
        <dbReference type="ARBA" id="ARBA00023163"/>
    </source>
</evidence>
<reference evidence="6 7" key="1">
    <citation type="submission" date="2014-04" db="EMBL/GenBank/DDBJ databases">
        <authorList>
            <person name="Bishop-Lilly K.A."/>
            <person name="Broomall S.M."/>
            <person name="Chain P.S."/>
            <person name="Chertkov O."/>
            <person name="Coyne S.R."/>
            <person name="Daligault H.E."/>
            <person name="Davenport K.W."/>
            <person name="Erkkila T."/>
            <person name="Frey K.G."/>
            <person name="Gibbons H.S."/>
            <person name="Gu W."/>
            <person name="Jaissle J."/>
            <person name="Johnson S.L."/>
            <person name="Koroleva G.I."/>
            <person name="Ladner J.T."/>
            <person name="Lo C.-C."/>
            <person name="Minogue T.D."/>
            <person name="Munk C."/>
            <person name="Palacios G.F."/>
            <person name="Redden C.L."/>
            <person name="Rosenzweig C.N."/>
            <person name="Scholz M.B."/>
            <person name="Teshima H."/>
            <person name="Xu Y."/>
        </authorList>
    </citation>
    <scope>NUCLEOTIDE SEQUENCE [LARGE SCALE GENOMIC DNA]</scope>
    <source>
        <strain evidence="6 7">8244</strain>
    </source>
</reference>
<dbReference type="PANTHER" id="PTHR30146">
    <property type="entry name" value="LACI-RELATED TRANSCRIPTIONAL REPRESSOR"/>
    <property type="match status" value="1"/>
</dbReference>
<dbReference type="InterPro" id="IPR046335">
    <property type="entry name" value="LacI/GalR-like_sensor"/>
</dbReference>
<accession>A0A090ZG95</accession>
<evidence type="ECO:0000313" key="7">
    <source>
        <dbReference type="Proteomes" id="UP000029278"/>
    </source>
</evidence>
<dbReference type="STRING" id="44252.DJ90_3110"/>
<dbReference type="SMART" id="SM00354">
    <property type="entry name" value="HTH_LACI"/>
    <property type="match status" value="1"/>
</dbReference>
<proteinExistence type="predicted"/>
<dbReference type="EMBL" id="JMQA01000022">
    <property type="protein sequence ID" value="KFN09637.1"/>
    <property type="molecule type" value="Genomic_DNA"/>
</dbReference>
<evidence type="ECO:0000259" key="4">
    <source>
        <dbReference type="PROSITE" id="PS50932"/>
    </source>
</evidence>
<protein>
    <submittedName>
        <fullName evidence="6">Helix-turn-helix family protein</fullName>
    </submittedName>
</protein>
<dbReference type="CDD" id="cd06267">
    <property type="entry name" value="PBP1_LacI_sugar_binding-like"/>
    <property type="match status" value="1"/>
</dbReference>
<dbReference type="Gene3D" id="3.40.50.2300">
    <property type="match status" value="2"/>
</dbReference>
<dbReference type="InterPro" id="IPR000843">
    <property type="entry name" value="HTH_LacI"/>
</dbReference>
<dbReference type="SUPFAM" id="SSF47413">
    <property type="entry name" value="lambda repressor-like DNA-binding domains"/>
    <property type="match status" value="1"/>
</dbReference>
<dbReference type="GO" id="GO:0000976">
    <property type="term" value="F:transcription cis-regulatory region binding"/>
    <property type="evidence" value="ECO:0007669"/>
    <property type="project" value="TreeGrafter"/>
</dbReference>
<dbReference type="PROSITE" id="PS00356">
    <property type="entry name" value="HTH_LACI_1"/>
    <property type="match status" value="1"/>
</dbReference>
<keyword evidence="7" id="KW-1185">Reference proteome</keyword>
<sequence>MMEKKYTIRDIARLAGVTPTTVSKIINDTGNISEETKNKVRQIIAETGYRPSFSAKALASRKSKLIGVIIGGRYNVGFTHPFFSMILNNFKDIIAAMGYDFIFFSENSDYVERCGYYNVAGCLIISGDHRDKGSRALDRSGIPTVGVDMELTGNKSSYVMTDNFLLAEEVVRHAWENSIRSAAFIGGNKSSYITVQREAGFRRAMQKYQMEVKEEWVEYGDYFDQSGYACMRRILKKKARPELVFACSDFMALGAIEAIKDCGLDVPGDISVIGCDDIDAGRFSSPKLTTAGQDKEQIGQWAAELLLDLIEKDQPGRGVLVEPKLMLRDSCVSRI</sequence>
<evidence type="ECO:0000256" key="2">
    <source>
        <dbReference type="ARBA" id="ARBA00023125"/>
    </source>
</evidence>
<dbReference type="Proteomes" id="UP000029278">
    <property type="component" value="Unassembled WGS sequence"/>
</dbReference>
<keyword evidence="2" id="KW-0238">DNA-binding</keyword>
<name>A0A090ZG95_PAEMA</name>
<dbReference type="InterPro" id="IPR028082">
    <property type="entry name" value="Peripla_BP_I"/>
</dbReference>
<dbReference type="AlphaFoldDB" id="A0A090ZG95"/>
<dbReference type="InterPro" id="IPR001387">
    <property type="entry name" value="Cro/C1-type_HTH"/>
</dbReference>
<evidence type="ECO:0000256" key="1">
    <source>
        <dbReference type="ARBA" id="ARBA00023015"/>
    </source>
</evidence>
<dbReference type="SUPFAM" id="SSF53822">
    <property type="entry name" value="Periplasmic binding protein-like I"/>
    <property type="match status" value="1"/>
</dbReference>
<dbReference type="PANTHER" id="PTHR30146:SF109">
    <property type="entry name" value="HTH-TYPE TRANSCRIPTIONAL REGULATOR GALS"/>
    <property type="match status" value="1"/>
</dbReference>
<dbReference type="CDD" id="cd01392">
    <property type="entry name" value="HTH_LacI"/>
    <property type="match status" value="1"/>
</dbReference>
<dbReference type="InterPro" id="IPR010982">
    <property type="entry name" value="Lambda_DNA-bd_dom_sf"/>
</dbReference>
<dbReference type="HOGENOM" id="CLU_037628_6_1_9"/>